<sequence>MKYVRYGEAGQEWPGLIAEDGTLRDLSQLVADIDPISIADGSLAAAAAQWPTLPVVEGSPRLGPPITAPGKFLGVGLNYADHAAEAKLPVPEQPVLFFKATSCINGPDDDVILPEGADTLDWEVELGFVIGKPAYRVTPEQAREHIFGYLVVNDISERTWQIQRSAAQWTKGKSHDTFGPIGPWLVSADEIADPRSLDLWLKVNGETMQSGNTRHMVFDVFQVLADASQYMRLMPGDIITTGTPPGVAMGMKPPRYLRRGDVMELSVAGLGAQRQRVV</sequence>
<dbReference type="GO" id="GO:0016853">
    <property type="term" value="F:isomerase activity"/>
    <property type="evidence" value="ECO:0007669"/>
    <property type="project" value="UniProtKB-ARBA"/>
</dbReference>
<evidence type="ECO:0000256" key="2">
    <source>
        <dbReference type="ARBA" id="ARBA00010211"/>
    </source>
</evidence>
<evidence type="ECO:0000313" key="7">
    <source>
        <dbReference type="Proteomes" id="UP000318405"/>
    </source>
</evidence>
<accession>A0A556AMR0</accession>
<dbReference type="AlphaFoldDB" id="A0A556AMR0"/>
<dbReference type="RefSeq" id="WP_143948644.1">
    <property type="nucleotide sequence ID" value="NZ_BAABMB010000006.1"/>
</dbReference>
<dbReference type="GO" id="GO:0016787">
    <property type="term" value="F:hydrolase activity"/>
    <property type="evidence" value="ECO:0007669"/>
    <property type="project" value="UniProtKB-KW"/>
</dbReference>
<dbReference type="GO" id="GO:0046872">
    <property type="term" value="F:metal ion binding"/>
    <property type="evidence" value="ECO:0007669"/>
    <property type="project" value="UniProtKB-KW"/>
</dbReference>
<evidence type="ECO:0000256" key="3">
    <source>
        <dbReference type="ARBA" id="ARBA00022723"/>
    </source>
</evidence>
<protein>
    <submittedName>
        <fullName evidence="6">Fumarylacetoacetate hydrolase family protein</fullName>
    </submittedName>
</protein>
<dbReference type="EMBL" id="VLTJ01000025">
    <property type="protein sequence ID" value="TSH94170.1"/>
    <property type="molecule type" value="Genomic_DNA"/>
</dbReference>
<comment type="cofactor">
    <cofactor evidence="1">
        <name>Mg(2+)</name>
        <dbReference type="ChEBI" id="CHEBI:18420"/>
    </cofactor>
</comment>
<dbReference type="InterPro" id="IPR011234">
    <property type="entry name" value="Fumarylacetoacetase-like_C"/>
</dbReference>
<evidence type="ECO:0000313" key="6">
    <source>
        <dbReference type="EMBL" id="TSH94170.1"/>
    </source>
</evidence>
<dbReference type="GO" id="GO:0019752">
    <property type="term" value="P:carboxylic acid metabolic process"/>
    <property type="evidence" value="ECO:0007669"/>
    <property type="project" value="UniProtKB-ARBA"/>
</dbReference>
<organism evidence="6 7">
    <name type="scientific">Verticiella sediminum</name>
    <dbReference type="NCBI Taxonomy" id="1247510"/>
    <lineage>
        <taxon>Bacteria</taxon>
        <taxon>Pseudomonadati</taxon>
        <taxon>Pseudomonadota</taxon>
        <taxon>Betaproteobacteria</taxon>
        <taxon>Burkholderiales</taxon>
        <taxon>Alcaligenaceae</taxon>
        <taxon>Verticiella</taxon>
    </lineage>
</organism>
<name>A0A556AMR0_9BURK</name>
<dbReference type="FunFam" id="3.90.850.10:FF:000002">
    <property type="entry name" value="2-hydroxyhepta-2,4-diene-1,7-dioate isomerase"/>
    <property type="match status" value="1"/>
</dbReference>
<evidence type="ECO:0000256" key="4">
    <source>
        <dbReference type="ARBA" id="ARBA00022801"/>
    </source>
</evidence>
<feature type="domain" description="Fumarylacetoacetase-like C-terminal" evidence="5">
    <location>
        <begin position="72"/>
        <end position="278"/>
    </location>
</feature>
<evidence type="ECO:0000259" key="5">
    <source>
        <dbReference type="Pfam" id="PF01557"/>
    </source>
</evidence>
<keyword evidence="4 6" id="KW-0378">Hydrolase</keyword>
<dbReference type="PANTHER" id="PTHR42796:SF4">
    <property type="entry name" value="FUMARYLACETOACETATE HYDROLASE DOMAIN-CONTAINING PROTEIN 2A"/>
    <property type="match status" value="1"/>
</dbReference>
<proteinExistence type="inferred from homology"/>
<dbReference type="PANTHER" id="PTHR42796">
    <property type="entry name" value="FUMARYLACETOACETATE HYDROLASE DOMAIN-CONTAINING PROTEIN 2A-RELATED"/>
    <property type="match status" value="1"/>
</dbReference>
<gene>
    <name evidence="6" type="ORF">FOZ76_12705</name>
</gene>
<evidence type="ECO:0000256" key="1">
    <source>
        <dbReference type="ARBA" id="ARBA00001946"/>
    </source>
</evidence>
<comment type="similarity">
    <text evidence="2">Belongs to the FAH family.</text>
</comment>
<keyword evidence="7" id="KW-1185">Reference proteome</keyword>
<comment type="caution">
    <text evidence="6">The sequence shown here is derived from an EMBL/GenBank/DDBJ whole genome shotgun (WGS) entry which is preliminary data.</text>
</comment>
<dbReference type="Proteomes" id="UP000318405">
    <property type="component" value="Unassembled WGS sequence"/>
</dbReference>
<dbReference type="InterPro" id="IPR051121">
    <property type="entry name" value="FAH"/>
</dbReference>
<reference evidence="6 7" key="1">
    <citation type="submission" date="2019-07" db="EMBL/GenBank/DDBJ databases">
        <title>Qingshengfaniella alkalisoli gen. nov., sp. nov., isolated from saline soil.</title>
        <authorList>
            <person name="Xu L."/>
            <person name="Huang X.-X."/>
            <person name="Sun J.-Q."/>
        </authorList>
    </citation>
    <scope>NUCLEOTIDE SEQUENCE [LARGE SCALE GENOMIC DNA]</scope>
    <source>
        <strain evidence="6 7">DSM 27279</strain>
    </source>
</reference>
<dbReference type="OrthoDB" id="9805307at2"/>
<dbReference type="SUPFAM" id="SSF56529">
    <property type="entry name" value="FAH"/>
    <property type="match status" value="1"/>
</dbReference>
<dbReference type="Pfam" id="PF01557">
    <property type="entry name" value="FAA_hydrolase"/>
    <property type="match status" value="1"/>
</dbReference>
<keyword evidence="3" id="KW-0479">Metal-binding</keyword>
<dbReference type="InterPro" id="IPR036663">
    <property type="entry name" value="Fumarylacetoacetase_C_sf"/>
</dbReference>
<dbReference type="Gene3D" id="3.90.850.10">
    <property type="entry name" value="Fumarylacetoacetase-like, C-terminal domain"/>
    <property type="match status" value="1"/>
</dbReference>